<evidence type="ECO:0000256" key="3">
    <source>
        <dbReference type="ARBA" id="ARBA00022723"/>
    </source>
</evidence>
<keyword evidence="7" id="KW-0378">Hydrolase</keyword>
<sequence length="292" mass="33286">MKDLPLAHMPDWMASIAKDDLIMAENTHQHQHYRSIFISDVHLGSKGAKADFLAEFLKYNHCEKLYLVGDIIDGWQLKKKVFWPQAHTNVIRRILTKAKRGTQVVLVTGNHDDFLRRYSGVDFGNILLTDETSHQCVNGDKLLVVHGDKYDGVVQTQKWLAVLGDWGYETLLKLNTVFNKVRRLMGKEYWSLSSYVKQRVKSAVSFICAYEEAVVKDCQMHGYQGVVCGHIHHPEIREISGIDYYNCGDWVESCTAIVETDEGKMKLLKWIEIDHSVLEQPSHSAIPSVAAV</sequence>
<keyword evidence="3" id="KW-0479">Metal-binding</keyword>
<evidence type="ECO:0000313" key="7">
    <source>
        <dbReference type="EMBL" id="BBP44377.1"/>
    </source>
</evidence>
<dbReference type="Proteomes" id="UP000501466">
    <property type="component" value="Chromosome"/>
</dbReference>
<dbReference type="KEGG" id="tzo:THMIRHAT_21230"/>
<dbReference type="Pfam" id="PF00149">
    <property type="entry name" value="Metallophos"/>
    <property type="match status" value="1"/>
</dbReference>
<proteinExistence type="predicted"/>
<dbReference type="InterPro" id="IPR004843">
    <property type="entry name" value="Calcineurin-like_PHP"/>
</dbReference>
<dbReference type="SUPFAM" id="SSF56300">
    <property type="entry name" value="Metallo-dependent phosphatases"/>
    <property type="match status" value="1"/>
</dbReference>
<protein>
    <submittedName>
        <fullName evidence="7">UDP-2,3-diacylglucosamine hydrolase</fullName>
    </submittedName>
</protein>
<dbReference type="EMBL" id="AP021888">
    <property type="protein sequence ID" value="BBP44377.1"/>
    <property type="molecule type" value="Genomic_DNA"/>
</dbReference>
<dbReference type="Gene3D" id="3.60.21.10">
    <property type="match status" value="1"/>
</dbReference>
<dbReference type="CDD" id="cd07398">
    <property type="entry name" value="MPP_YbbF-LpxH"/>
    <property type="match status" value="1"/>
</dbReference>
<dbReference type="GO" id="GO:0046872">
    <property type="term" value="F:metal ion binding"/>
    <property type="evidence" value="ECO:0007669"/>
    <property type="project" value="UniProtKB-KW"/>
</dbReference>
<reference evidence="8" key="1">
    <citation type="submission" date="2019-11" db="EMBL/GenBank/DDBJ databases">
        <title>Isolation and characterization of two novel species in the genus Thiomicrorhabdus.</title>
        <authorList>
            <person name="Mochizuki J."/>
            <person name="Kojima H."/>
            <person name="Fukui M."/>
        </authorList>
    </citation>
    <scope>NUCLEOTIDE SEQUENCE [LARGE SCALE GENOMIC DNA]</scope>
    <source>
        <strain evidence="8">AkT22</strain>
    </source>
</reference>
<evidence type="ECO:0000256" key="1">
    <source>
        <dbReference type="ARBA" id="ARBA00022475"/>
    </source>
</evidence>
<evidence type="ECO:0000256" key="5">
    <source>
        <dbReference type="ARBA" id="ARBA00023211"/>
    </source>
</evidence>
<feature type="domain" description="Calcineurin-like phosphoesterase" evidence="6">
    <location>
        <begin position="35"/>
        <end position="234"/>
    </location>
</feature>
<evidence type="ECO:0000256" key="2">
    <source>
        <dbReference type="ARBA" id="ARBA00022519"/>
    </source>
</evidence>
<name>A0A6F8PQS0_9GAMM</name>
<evidence type="ECO:0000256" key="4">
    <source>
        <dbReference type="ARBA" id="ARBA00023136"/>
    </source>
</evidence>
<dbReference type="RefSeq" id="WP_173292099.1">
    <property type="nucleotide sequence ID" value="NZ_AP021888.1"/>
</dbReference>
<dbReference type="InterPro" id="IPR029052">
    <property type="entry name" value="Metallo-depent_PP-like"/>
</dbReference>
<evidence type="ECO:0000259" key="6">
    <source>
        <dbReference type="Pfam" id="PF00149"/>
    </source>
</evidence>
<evidence type="ECO:0000313" key="8">
    <source>
        <dbReference type="Proteomes" id="UP000501466"/>
    </source>
</evidence>
<keyword evidence="4" id="KW-0472">Membrane</keyword>
<dbReference type="GO" id="GO:0016020">
    <property type="term" value="C:membrane"/>
    <property type="evidence" value="ECO:0007669"/>
    <property type="project" value="GOC"/>
</dbReference>
<organism evidence="7 8">
    <name type="scientific">Thiosulfativibrio zosterae</name>
    <dbReference type="NCBI Taxonomy" id="2675053"/>
    <lineage>
        <taxon>Bacteria</taxon>
        <taxon>Pseudomonadati</taxon>
        <taxon>Pseudomonadota</taxon>
        <taxon>Gammaproteobacteria</taxon>
        <taxon>Thiotrichales</taxon>
        <taxon>Piscirickettsiaceae</taxon>
        <taxon>Thiosulfativibrio</taxon>
    </lineage>
</organism>
<keyword evidence="1" id="KW-1003">Cell membrane</keyword>
<keyword evidence="5" id="KW-0464">Manganese</keyword>
<dbReference type="InterPro" id="IPR043461">
    <property type="entry name" value="LpxH-like"/>
</dbReference>
<dbReference type="PANTHER" id="PTHR34990">
    <property type="entry name" value="UDP-2,3-DIACYLGLUCOSAMINE HYDROLASE-RELATED"/>
    <property type="match status" value="1"/>
</dbReference>
<accession>A0A6F8PQS0</accession>
<dbReference type="AlphaFoldDB" id="A0A6F8PQS0"/>
<dbReference type="GO" id="GO:0008758">
    <property type="term" value="F:UDP-2,3-diacylglucosamine hydrolase activity"/>
    <property type="evidence" value="ECO:0007669"/>
    <property type="project" value="TreeGrafter"/>
</dbReference>
<keyword evidence="8" id="KW-1185">Reference proteome</keyword>
<dbReference type="GO" id="GO:0009245">
    <property type="term" value="P:lipid A biosynthetic process"/>
    <property type="evidence" value="ECO:0007669"/>
    <property type="project" value="TreeGrafter"/>
</dbReference>
<keyword evidence="2" id="KW-0997">Cell inner membrane</keyword>
<dbReference type="PANTHER" id="PTHR34990:SF2">
    <property type="entry name" value="BLL8164 PROTEIN"/>
    <property type="match status" value="1"/>
</dbReference>
<gene>
    <name evidence="7" type="ORF">THMIRHAT_21230</name>
</gene>